<evidence type="ECO:0000256" key="4">
    <source>
        <dbReference type="SAM" id="MobiDB-lite"/>
    </source>
</evidence>
<sequence length="536" mass="57930">MNATVLNSAEHTPVLVVGAGPAGLAAAAELGLHGVACVVVEPRTEVSHLRPRAKTTNIRTMEHLRRWGVADSLRAAAPLPVAWSQRVTFCESLSGRRITDFDNAFGLTVERDDRYAEAGQQVPQPVVEEVLRHHVRGLPGVDLRLGHAATDLVQDEEGVTVTIRDDAGISYLIRARYVLGCDGASGVVREQVGVRYAGRSDLRPNFNVVFRAPELDSPLGPAVQYWVVGERSAGVLGRLDLHGTWWAILPGVEADYGVRHAEELIAGLVGHRVEHELVATDTWTARMLVAERFRERRVFLVGESAHLNPPWGGHGFNTCVGDAVNIGWKIAAVEHGWAPTRILDSYEAERRGVVEQTVRSAESNLAALANALPKDAEAIQTAKHAEFHSLGLVLGYSYAGSPIVQPAGLRPRASDGEETGYTPTTEPGARLPHRWLPDGSSLYDRLGAGFTLVGPIRADRAGVAVLVERAEQLGVPLTLFEPPPGDVRREEFLLVRPDQHIAWRADAVAGIDLDLAVGSALRGRGVPKTKQEADAS</sequence>
<organism evidence="6 7">
    <name type="scientific">Catenulispora pinistramenti</name>
    <dbReference type="NCBI Taxonomy" id="2705254"/>
    <lineage>
        <taxon>Bacteria</taxon>
        <taxon>Bacillati</taxon>
        <taxon>Actinomycetota</taxon>
        <taxon>Actinomycetes</taxon>
        <taxon>Catenulisporales</taxon>
        <taxon>Catenulisporaceae</taxon>
        <taxon>Catenulispora</taxon>
    </lineage>
</organism>
<evidence type="ECO:0000313" key="7">
    <source>
        <dbReference type="Proteomes" id="UP000730482"/>
    </source>
</evidence>
<dbReference type="InterPro" id="IPR002938">
    <property type="entry name" value="FAD-bd"/>
</dbReference>
<evidence type="ECO:0000259" key="5">
    <source>
        <dbReference type="Pfam" id="PF01494"/>
    </source>
</evidence>
<evidence type="ECO:0000256" key="2">
    <source>
        <dbReference type="ARBA" id="ARBA00022630"/>
    </source>
</evidence>
<keyword evidence="2" id="KW-0285">Flavoprotein</keyword>
<dbReference type="PANTHER" id="PTHR43004:SF19">
    <property type="entry name" value="BINDING MONOOXYGENASE, PUTATIVE (JCVI)-RELATED"/>
    <property type="match status" value="1"/>
</dbReference>
<dbReference type="NCBIfam" id="NF004780">
    <property type="entry name" value="PRK06126.1"/>
    <property type="match status" value="1"/>
</dbReference>
<name>A0ABS5KVG6_9ACTN</name>
<feature type="region of interest" description="Disordered" evidence="4">
    <location>
        <begin position="410"/>
        <end position="429"/>
    </location>
</feature>
<evidence type="ECO:0000256" key="3">
    <source>
        <dbReference type="ARBA" id="ARBA00022827"/>
    </source>
</evidence>
<proteinExistence type="predicted"/>
<dbReference type="EMBL" id="JAAFYZ010000088">
    <property type="protein sequence ID" value="MBS2549989.1"/>
    <property type="molecule type" value="Genomic_DNA"/>
</dbReference>
<dbReference type="InterPro" id="IPR050641">
    <property type="entry name" value="RIFMO-like"/>
</dbReference>
<dbReference type="GO" id="GO:0004497">
    <property type="term" value="F:monooxygenase activity"/>
    <property type="evidence" value="ECO:0007669"/>
    <property type="project" value="UniProtKB-KW"/>
</dbReference>
<keyword evidence="6" id="KW-0560">Oxidoreductase</keyword>
<dbReference type="Proteomes" id="UP000730482">
    <property type="component" value="Unassembled WGS sequence"/>
</dbReference>
<comment type="caution">
    <text evidence="6">The sequence shown here is derived from an EMBL/GenBank/DDBJ whole genome shotgun (WGS) entry which is preliminary data.</text>
</comment>
<dbReference type="SUPFAM" id="SSF51905">
    <property type="entry name" value="FAD/NAD(P)-binding domain"/>
    <property type="match status" value="1"/>
</dbReference>
<dbReference type="PANTHER" id="PTHR43004">
    <property type="entry name" value="TRK SYSTEM POTASSIUM UPTAKE PROTEIN"/>
    <property type="match status" value="1"/>
</dbReference>
<dbReference type="InterPro" id="IPR036188">
    <property type="entry name" value="FAD/NAD-bd_sf"/>
</dbReference>
<dbReference type="PRINTS" id="PR00420">
    <property type="entry name" value="RNGMNOXGNASE"/>
</dbReference>
<evidence type="ECO:0000256" key="1">
    <source>
        <dbReference type="ARBA" id="ARBA00001974"/>
    </source>
</evidence>
<protein>
    <submittedName>
        <fullName evidence="6">FAD-dependent monooxygenase</fullName>
    </submittedName>
</protein>
<comment type="cofactor">
    <cofactor evidence="1">
        <name>FAD</name>
        <dbReference type="ChEBI" id="CHEBI:57692"/>
    </cofactor>
</comment>
<keyword evidence="7" id="KW-1185">Reference proteome</keyword>
<feature type="compositionally biased region" description="Low complexity" evidence="4">
    <location>
        <begin position="419"/>
        <end position="428"/>
    </location>
</feature>
<accession>A0ABS5KVG6</accession>
<gene>
    <name evidence="6" type="ORF">KGQ19_24295</name>
</gene>
<evidence type="ECO:0000313" key="6">
    <source>
        <dbReference type="EMBL" id="MBS2549989.1"/>
    </source>
</evidence>
<dbReference type="Pfam" id="PF01494">
    <property type="entry name" value="FAD_binding_3"/>
    <property type="match status" value="1"/>
</dbReference>
<dbReference type="Gene3D" id="3.40.30.120">
    <property type="match status" value="1"/>
</dbReference>
<keyword evidence="3" id="KW-0274">FAD</keyword>
<dbReference type="RefSeq" id="WP_212011938.1">
    <property type="nucleotide sequence ID" value="NZ_JAAFYZ010000088.1"/>
</dbReference>
<reference evidence="6 7" key="1">
    <citation type="submission" date="2020-02" db="EMBL/GenBank/DDBJ databases">
        <title>Acidophilic actinobacteria isolated from forest soil.</title>
        <authorList>
            <person name="Golinska P."/>
        </authorList>
    </citation>
    <scope>NUCLEOTIDE SEQUENCE [LARGE SCALE GENOMIC DNA]</scope>
    <source>
        <strain evidence="6 7">NL8</strain>
    </source>
</reference>
<dbReference type="Gene3D" id="3.50.50.60">
    <property type="entry name" value="FAD/NAD(P)-binding domain"/>
    <property type="match status" value="1"/>
</dbReference>
<feature type="domain" description="FAD-binding" evidence="5">
    <location>
        <begin position="12"/>
        <end position="360"/>
    </location>
</feature>
<dbReference type="Pfam" id="PF21274">
    <property type="entry name" value="Rng_hyd_C"/>
    <property type="match status" value="1"/>
</dbReference>
<keyword evidence="6" id="KW-0503">Monooxygenase</keyword>
<dbReference type="Gene3D" id="3.30.9.10">
    <property type="entry name" value="D-Amino Acid Oxidase, subunit A, domain 2"/>
    <property type="match status" value="1"/>
</dbReference>